<name>A0A0L6UZJ4_9BASI</name>
<comment type="caution">
    <text evidence="2">The sequence shown here is derived from an EMBL/GenBank/DDBJ whole genome shotgun (WGS) entry which is preliminary data.</text>
</comment>
<accession>A0A0L6UZJ4</accession>
<evidence type="ECO:0000313" key="2">
    <source>
        <dbReference type="EMBL" id="KNZ53953.1"/>
    </source>
</evidence>
<evidence type="ECO:0000313" key="3">
    <source>
        <dbReference type="Proteomes" id="UP000037035"/>
    </source>
</evidence>
<proteinExistence type="predicted"/>
<dbReference type="EMBL" id="LAVV01008049">
    <property type="protein sequence ID" value="KNZ53953.1"/>
    <property type="molecule type" value="Genomic_DNA"/>
</dbReference>
<dbReference type="Proteomes" id="UP000037035">
    <property type="component" value="Unassembled WGS sequence"/>
</dbReference>
<protein>
    <submittedName>
        <fullName evidence="2">Uncharacterized protein</fullName>
    </submittedName>
</protein>
<keyword evidence="3" id="KW-1185">Reference proteome</keyword>
<dbReference type="AlphaFoldDB" id="A0A0L6UZJ4"/>
<keyword evidence="1" id="KW-0812">Transmembrane</keyword>
<evidence type="ECO:0000256" key="1">
    <source>
        <dbReference type="SAM" id="Phobius"/>
    </source>
</evidence>
<sequence length="148" mass="17287">MKNYFQLMHKIFVWSYSSLKFFGLIFPFMWIYFGVYLNNIKFNQYNAFRDTSDCFRLIYIAGNGPLVYSSSLYSPATSPMITLHLQKRTHPPGLGTTPLGPPKNMTIPFIMENSLRAKVHIILNTFPVNLNWQNYKQPHLAFHPFINS</sequence>
<keyword evidence="1" id="KW-0472">Membrane</keyword>
<dbReference type="VEuPathDB" id="FungiDB:VP01_3092g2"/>
<reference evidence="2 3" key="1">
    <citation type="submission" date="2015-08" db="EMBL/GenBank/DDBJ databases">
        <title>Next Generation Sequencing and Analysis of the Genome of Puccinia sorghi L Schw, the Causal Agent of Maize Common Rust.</title>
        <authorList>
            <person name="Rochi L."/>
            <person name="Burguener G."/>
            <person name="Darino M."/>
            <person name="Turjanski A."/>
            <person name="Kreff E."/>
            <person name="Dieguez M.J."/>
            <person name="Sacco F."/>
        </authorList>
    </citation>
    <scope>NUCLEOTIDE SEQUENCE [LARGE SCALE GENOMIC DNA]</scope>
    <source>
        <strain evidence="2 3">RO10H11247</strain>
    </source>
</reference>
<gene>
    <name evidence="2" type="ORF">VP01_3092g2</name>
</gene>
<organism evidence="2 3">
    <name type="scientific">Puccinia sorghi</name>
    <dbReference type="NCBI Taxonomy" id="27349"/>
    <lineage>
        <taxon>Eukaryota</taxon>
        <taxon>Fungi</taxon>
        <taxon>Dikarya</taxon>
        <taxon>Basidiomycota</taxon>
        <taxon>Pucciniomycotina</taxon>
        <taxon>Pucciniomycetes</taxon>
        <taxon>Pucciniales</taxon>
        <taxon>Pucciniaceae</taxon>
        <taxon>Puccinia</taxon>
    </lineage>
</organism>
<feature type="transmembrane region" description="Helical" evidence="1">
    <location>
        <begin position="12"/>
        <end position="33"/>
    </location>
</feature>
<keyword evidence="1" id="KW-1133">Transmembrane helix</keyword>